<keyword evidence="4 5" id="KW-0472">Membrane</keyword>
<keyword evidence="2 5" id="KW-0812">Transmembrane</keyword>
<name>A0ABX1QUZ6_9FLAO</name>
<feature type="transmembrane region" description="Helical" evidence="5">
    <location>
        <begin position="7"/>
        <end position="25"/>
    </location>
</feature>
<dbReference type="PANTHER" id="PTHR37422:SF13">
    <property type="entry name" value="LIPOPOLYSACCHARIDE BIOSYNTHESIS PROTEIN PA4999-RELATED"/>
    <property type="match status" value="1"/>
</dbReference>
<evidence type="ECO:0000313" key="7">
    <source>
        <dbReference type="EMBL" id="NMH25315.1"/>
    </source>
</evidence>
<dbReference type="EMBL" id="JAAMPT010000206">
    <property type="protein sequence ID" value="NMH25315.1"/>
    <property type="molecule type" value="Genomic_DNA"/>
</dbReference>
<proteinExistence type="predicted"/>
<dbReference type="Pfam" id="PF04932">
    <property type="entry name" value="Wzy_C"/>
    <property type="match status" value="1"/>
</dbReference>
<evidence type="ECO:0000256" key="2">
    <source>
        <dbReference type="ARBA" id="ARBA00022692"/>
    </source>
</evidence>
<keyword evidence="8" id="KW-1185">Reference proteome</keyword>
<evidence type="ECO:0000313" key="8">
    <source>
        <dbReference type="Proteomes" id="UP000767947"/>
    </source>
</evidence>
<sequence>MKEEKSLYIPFILFHIILGIVIFYVPFLSKIYGVVAFLFGVIHIARSNNKNNEVLFFSAYIVGLEVFLRMTKGVFLHEFGKYSVIIYMILGIFYSGTNKKAFVYVVFLLLLVPAIFISTETLNYDTDFRKAIAFNLLGEVTLFFSALYCYKRVISFDQIKNIITILGFPIISLITYLFLYTPDNLKDTITNTSSNFATSGGFGPNQVSTILGLGMFVFFVQILLNSSTKKILIINVILFAICSNRGIITFSRGGVYVGLLMILILVFFLYSRINENGKQKINIALVASLFLGIAVWGYSSIQTGGMINKRYANQDAIGQEKASVLSGREQLMETEIQMFVDNPIFGVGVGKNKEERFETTGIKAASHNEVTRLLAEHGSFGIMALLILLFTPAILYLNNKQNIFLFSFLIFWLLTINHAAMRIAAPAFIYSLSLLKVYFNEEDIIHRQ</sequence>
<dbReference type="PANTHER" id="PTHR37422">
    <property type="entry name" value="TEICHURONIC ACID BIOSYNTHESIS PROTEIN TUAE"/>
    <property type="match status" value="1"/>
</dbReference>
<organism evidence="7 8">
    <name type="scientific">Flavobacterium solisilvae</name>
    <dbReference type="NCBI Taxonomy" id="1852019"/>
    <lineage>
        <taxon>Bacteria</taxon>
        <taxon>Pseudomonadati</taxon>
        <taxon>Bacteroidota</taxon>
        <taxon>Flavobacteriia</taxon>
        <taxon>Flavobacteriales</taxon>
        <taxon>Flavobacteriaceae</taxon>
        <taxon>Flavobacterium</taxon>
    </lineage>
</organism>
<feature type="transmembrane region" description="Helical" evidence="5">
    <location>
        <begin position="101"/>
        <end position="119"/>
    </location>
</feature>
<accession>A0ABX1QUZ6</accession>
<feature type="transmembrane region" description="Helical" evidence="5">
    <location>
        <begin position="76"/>
        <end position="94"/>
    </location>
</feature>
<dbReference type="RefSeq" id="WP_169523894.1">
    <property type="nucleotide sequence ID" value="NZ_JAAMPT010000206.1"/>
</dbReference>
<feature type="transmembrane region" description="Helical" evidence="5">
    <location>
        <begin position="131"/>
        <end position="150"/>
    </location>
</feature>
<dbReference type="InterPro" id="IPR007016">
    <property type="entry name" value="O-antigen_ligase-rel_domated"/>
</dbReference>
<feature type="transmembrane region" description="Helical" evidence="5">
    <location>
        <begin position="162"/>
        <end position="182"/>
    </location>
</feature>
<evidence type="ECO:0000259" key="6">
    <source>
        <dbReference type="Pfam" id="PF04932"/>
    </source>
</evidence>
<evidence type="ECO:0000256" key="1">
    <source>
        <dbReference type="ARBA" id="ARBA00004141"/>
    </source>
</evidence>
<dbReference type="InterPro" id="IPR051533">
    <property type="entry name" value="WaaL-like"/>
</dbReference>
<reference evidence="7 8" key="1">
    <citation type="submission" date="2020-02" db="EMBL/GenBank/DDBJ databases">
        <title>Flavobacterium sp. genome.</title>
        <authorList>
            <person name="Jung H.S."/>
            <person name="Baek J.H."/>
            <person name="Jeon C.O."/>
        </authorList>
    </citation>
    <scope>NUCLEOTIDE SEQUENCE [LARGE SCALE GENOMIC DNA]</scope>
    <source>
        <strain evidence="7 8">SE-s27</strain>
    </source>
</reference>
<evidence type="ECO:0000256" key="3">
    <source>
        <dbReference type="ARBA" id="ARBA00022989"/>
    </source>
</evidence>
<protein>
    <submittedName>
        <fullName evidence="7">O-antigen ligase family protein</fullName>
    </submittedName>
</protein>
<feature type="transmembrane region" description="Helical" evidence="5">
    <location>
        <begin position="254"/>
        <end position="271"/>
    </location>
</feature>
<gene>
    <name evidence="7" type="ORF">G6042_08545</name>
</gene>
<feature type="transmembrane region" description="Helical" evidence="5">
    <location>
        <begin position="202"/>
        <end position="224"/>
    </location>
</feature>
<feature type="domain" description="O-antigen ligase-related" evidence="6">
    <location>
        <begin position="239"/>
        <end position="385"/>
    </location>
</feature>
<evidence type="ECO:0000256" key="4">
    <source>
        <dbReference type="ARBA" id="ARBA00023136"/>
    </source>
</evidence>
<keyword evidence="7" id="KW-0436">Ligase</keyword>
<evidence type="ECO:0000256" key="5">
    <source>
        <dbReference type="SAM" id="Phobius"/>
    </source>
</evidence>
<feature type="transmembrane region" description="Helical" evidence="5">
    <location>
        <begin position="378"/>
        <end position="397"/>
    </location>
</feature>
<keyword evidence="3 5" id="KW-1133">Transmembrane helix</keyword>
<dbReference type="Proteomes" id="UP000767947">
    <property type="component" value="Unassembled WGS sequence"/>
</dbReference>
<feature type="transmembrane region" description="Helical" evidence="5">
    <location>
        <begin position="231"/>
        <end position="248"/>
    </location>
</feature>
<comment type="caution">
    <text evidence="7">The sequence shown here is derived from an EMBL/GenBank/DDBJ whole genome shotgun (WGS) entry which is preliminary data.</text>
</comment>
<feature type="transmembrane region" description="Helical" evidence="5">
    <location>
        <begin position="283"/>
        <end position="301"/>
    </location>
</feature>
<dbReference type="GO" id="GO:0016874">
    <property type="term" value="F:ligase activity"/>
    <property type="evidence" value="ECO:0007669"/>
    <property type="project" value="UniProtKB-KW"/>
</dbReference>
<feature type="transmembrane region" description="Helical" evidence="5">
    <location>
        <begin position="404"/>
        <end position="429"/>
    </location>
</feature>
<comment type="subcellular location">
    <subcellularLocation>
        <location evidence="1">Membrane</location>
        <topology evidence="1">Multi-pass membrane protein</topology>
    </subcellularLocation>
</comment>